<proteinExistence type="predicted"/>
<reference evidence="2 3" key="1">
    <citation type="journal article" date="2008" name="PLoS Genet.">
        <title>Genomic islands in the pathogenic filamentous fungus Aspergillus fumigatus.</title>
        <authorList>
            <person name="Fedorova N.D."/>
            <person name="Khaldi N."/>
            <person name="Joardar V.S."/>
            <person name="Maiti R."/>
            <person name="Amedeo P."/>
            <person name="Anderson M.J."/>
            <person name="Crabtree J."/>
            <person name="Silva J.C."/>
            <person name="Badger J.H."/>
            <person name="Albarraq A."/>
            <person name="Angiuoli S."/>
            <person name="Bussey H."/>
            <person name="Bowyer P."/>
            <person name="Cotty P.J."/>
            <person name="Dyer P.S."/>
            <person name="Egan A."/>
            <person name="Galens K."/>
            <person name="Fraser-Liggett C.M."/>
            <person name="Haas B.J."/>
            <person name="Inman J.M."/>
            <person name="Kent R."/>
            <person name="Lemieux S."/>
            <person name="Malavazi I."/>
            <person name="Orvis J."/>
            <person name="Roemer T."/>
            <person name="Ronning C.M."/>
            <person name="Sundaram J.P."/>
            <person name="Sutton G."/>
            <person name="Turner G."/>
            <person name="Venter J.C."/>
            <person name="White O.R."/>
            <person name="Whitty B.R."/>
            <person name="Youngman P."/>
            <person name="Wolfe K.H."/>
            <person name="Goldman G.H."/>
            <person name="Wortman J.R."/>
            <person name="Jiang B."/>
            <person name="Denning D.W."/>
            <person name="Nierman W.C."/>
        </authorList>
    </citation>
    <scope>NUCLEOTIDE SEQUENCE [LARGE SCALE GENOMIC DNA]</scope>
    <source>
        <strain evidence="3">CBS 144.89 / FGSC A1163 / CEA10</strain>
    </source>
</reference>
<dbReference type="EMBL" id="DS499596">
    <property type="protein sequence ID" value="EDP53532.1"/>
    <property type="molecule type" value="Genomic_DNA"/>
</dbReference>
<evidence type="ECO:0000256" key="1">
    <source>
        <dbReference type="ARBA" id="ARBA00023002"/>
    </source>
</evidence>
<dbReference type="InterPro" id="IPR036291">
    <property type="entry name" value="NAD(P)-bd_dom_sf"/>
</dbReference>
<dbReference type="VEuPathDB" id="FungiDB:AFUB_047130"/>
<keyword evidence="3" id="KW-1185">Reference proteome</keyword>
<gene>
    <name evidence="2" type="ORF">AFUB_047130</name>
</gene>
<evidence type="ECO:0000313" key="2">
    <source>
        <dbReference type="EMBL" id="EDP53532.1"/>
    </source>
</evidence>
<dbReference type="OrthoDB" id="542013at2759"/>
<dbReference type="GO" id="GO:0016491">
    <property type="term" value="F:oxidoreductase activity"/>
    <property type="evidence" value="ECO:0007669"/>
    <property type="project" value="UniProtKB-KW"/>
</dbReference>
<dbReference type="AlphaFoldDB" id="B0XWS3"/>
<dbReference type="InterPro" id="IPR002347">
    <property type="entry name" value="SDR_fam"/>
</dbReference>
<sequence length="426" mass="45757">MTIDSDLDQNSAHSIVVESVNPDGMSLDKSGTELYNAAVAFCRYESEQQLHLHTAHHRLSIPDLHIMASAAQTQCGNRPLLATTEICAGGTYIVTGANTGLGFEAAKHLVGLEAAKVIVAVRNISAGEKAKKDIEESTGRIGVAEVWPLDLASYDSVKTFAQKATTELDRIDAVIENAAVAVSERVFAEGHSMSVTVNVLSTFLLAVLILPKMRETAERYGIVPHLTLVTSLVGFDAKDLWDKIKDDPVNKVDGDDIPPMRTRVQTCLSGAEVTDEISTFQGLDNHGTTSSCTLLPVDRTGVVLNLVCPGLCKTDLSRNAPAQFREGLTERLEEYGRTAEDGSRTLLHGAVAGNESHGCLLHSCEIGDWETIAGVLESIEPGCVGRALNCQFAYKVAVLEIGVSLSVNCLCGTDARGPSQHYRELR</sequence>
<dbReference type="HOGENOM" id="CLU_010194_44_4_1"/>
<protein>
    <submittedName>
        <fullName evidence="2">Short-chain dehydrogenase/reductase family protein, putative</fullName>
    </submittedName>
</protein>
<dbReference type="PANTHER" id="PTHR43157">
    <property type="entry name" value="PHOSPHATIDYLINOSITOL-GLYCAN BIOSYNTHESIS CLASS F PROTEIN-RELATED"/>
    <property type="match status" value="1"/>
</dbReference>
<dbReference type="PhylomeDB" id="B0XWS3"/>
<dbReference type="Pfam" id="PF00106">
    <property type="entry name" value="adh_short"/>
    <property type="match status" value="1"/>
</dbReference>
<name>B0XWS3_ASPFC</name>
<dbReference type="Proteomes" id="UP000001699">
    <property type="component" value="Unassembled WGS sequence"/>
</dbReference>
<evidence type="ECO:0000313" key="3">
    <source>
        <dbReference type="Proteomes" id="UP000001699"/>
    </source>
</evidence>
<organism evidence="2 3">
    <name type="scientific">Aspergillus fumigatus (strain CBS 144.89 / FGSC A1163 / CEA10)</name>
    <name type="common">Neosartorya fumigata</name>
    <dbReference type="NCBI Taxonomy" id="451804"/>
    <lineage>
        <taxon>Eukaryota</taxon>
        <taxon>Fungi</taxon>
        <taxon>Dikarya</taxon>
        <taxon>Ascomycota</taxon>
        <taxon>Pezizomycotina</taxon>
        <taxon>Eurotiomycetes</taxon>
        <taxon>Eurotiomycetidae</taxon>
        <taxon>Eurotiales</taxon>
        <taxon>Aspergillaceae</taxon>
        <taxon>Aspergillus</taxon>
        <taxon>Aspergillus subgen. Fumigati</taxon>
    </lineage>
</organism>
<dbReference type="PRINTS" id="PR00081">
    <property type="entry name" value="GDHRDH"/>
</dbReference>
<accession>B0XWS3</accession>
<keyword evidence="1" id="KW-0560">Oxidoreductase</keyword>
<dbReference type="PANTHER" id="PTHR43157:SF61">
    <property type="entry name" value="DEHYDROGENASE_REDUCTASE FAMILY PROTEIN, PUTATIVE (AFU_ORTHOLOGUE AFUA_3G01250)-RELATED"/>
    <property type="match status" value="1"/>
</dbReference>
<dbReference type="SUPFAM" id="SSF51735">
    <property type="entry name" value="NAD(P)-binding Rossmann-fold domains"/>
    <property type="match status" value="1"/>
</dbReference>
<dbReference type="Gene3D" id="3.40.50.720">
    <property type="entry name" value="NAD(P)-binding Rossmann-like Domain"/>
    <property type="match status" value="1"/>
</dbReference>